<dbReference type="PANTHER" id="PTHR40590:SF1">
    <property type="entry name" value="CYTOPLASMIC PROTEIN"/>
    <property type="match status" value="1"/>
</dbReference>
<keyword evidence="3" id="KW-1185">Reference proteome</keyword>
<proteinExistence type="predicted"/>
<dbReference type="AlphaFoldDB" id="A0A512RQC3"/>
<gene>
    <name evidence="2" type="ORF">CCY01nite_41520</name>
</gene>
<reference evidence="2 3" key="1">
    <citation type="submission" date="2019-07" db="EMBL/GenBank/DDBJ databases">
        <title>Whole genome shotgun sequence of Chitinophaga cymbidii NBRC 109752.</title>
        <authorList>
            <person name="Hosoyama A."/>
            <person name="Uohara A."/>
            <person name="Ohji S."/>
            <person name="Ichikawa N."/>
        </authorList>
    </citation>
    <scope>NUCLEOTIDE SEQUENCE [LARGE SCALE GENOMIC DNA]</scope>
    <source>
        <strain evidence="2 3">NBRC 109752</strain>
    </source>
</reference>
<sequence>MLKKTITTLALLLLLLPAFAQHSLLYKISGKGLAQPSYLYGTIHMICPDDFFVSDQLKSAFSTARTLYLEMDMDDPAMMGQLMQAMQEKTEGYKLENIFTPADFVRLKQYFKDSMKMDISFFQQMKPMMVLSTMLTKSLNCPTPASYEVTFLKMAKEAQKPVEGLEDLAAQVHVFDRLADTTESRMIMEYVNDMEKQRGIFARIVQAYREQDIEKLHDFLKESPEMAGYEDVFVYDRNRNWIPVIEKAARKEATLFACGAMHLGGDQGVVSLLRKQGYTVEPIPNDLPE</sequence>
<evidence type="ECO:0000256" key="1">
    <source>
        <dbReference type="SAM" id="SignalP"/>
    </source>
</evidence>
<protein>
    <submittedName>
        <fullName evidence="2">Lipoprotein</fullName>
    </submittedName>
</protein>
<dbReference type="InterPro" id="IPR047111">
    <property type="entry name" value="YbaP-like"/>
</dbReference>
<evidence type="ECO:0000313" key="2">
    <source>
        <dbReference type="EMBL" id="GEP97892.1"/>
    </source>
</evidence>
<comment type="caution">
    <text evidence="2">The sequence shown here is derived from an EMBL/GenBank/DDBJ whole genome shotgun (WGS) entry which is preliminary data.</text>
</comment>
<dbReference type="PANTHER" id="PTHR40590">
    <property type="entry name" value="CYTOPLASMIC PROTEIN-RELATED"/>
    <property type="match status" value="1"/>
</dbReference>
<name>A0A512RQC3_9BACT</name>
<evidence type="ECO:0000313" key="3">
    <source>
        <dbReference type="Proteomes" id="UP000321436"/>
    </source>
</evidence>
<feature type="chain" id="PRO_5021834529" evidence="1">
    <location>
        <begin position="21"/>
        <end position="289"/>
    </location>
</feature>
<dbReference type="InterPro" id="IPR002816">
    <property type="entry name" value="TraB/PrgY/GumN_fam"/>
</dbReference>
<accession>A0A512RQC3</accession>
<dbReference type="CDD" id="cd14789">
    <property type="entry name" value="Tiki"/>
    <property type="match status" value="1"/>
</dbReference>
<dbReference type="RefSeq" id="WP_146865912.1">
    <property type="nucleotide sequence ID" value="NZ_BKAU01000005.1"/>
</dbReference>
<keyword evidence="1" id="KW-0732">Signal</keyword>
<dbReference type="EMBL" id="BKAU01000005">
    <property type="protein sequence ID" value="GEP97892.1"/>
    <property type="molecule type" value="Genomic_DNA"/>
</dbReference>
<keyword evidence="2" id="KW-0449">Lipoprotein</keyword>
<dbReference type="Pfam" id="PF01963">
    <property type="entry name" value="TraB_PrgY_gumN"/>
    <property type="match status" value="1"/>
</dbReference>
<dbReference type="Proteomes" id="UP000321436">
    <property type="component" value="Unassembled WGS sequence"/>
</dbReference>
<organism evidence="2 3">
    <name type="scientific">Chitinophaga cymbidii</name>
    <dbReference type="NCBI Taxonomy" id="1096750"/>
    <lineage>
        <taxon>Bacteria</taxon>
        <taxon>Pseudomonadati</taxon>
        <taxon>Bacteroidota</taxon>
        <taxon>Chitinophagia</taxon>
        <taxon>Chitinophagales</taxon>
        <taxon>Chitinophagaceae</taxon>
        <taxon>Chitinophaga</taxon>
    </lineage>
</organism>
<dbReference type="OrthoDB" id="9798714at2"/>
<feature type="signal peptide" evidence="1">
    <location>
        <begin position="1"/>
        <end position="20"/>
    </location>
</feature>